<feature type="transmembrane region" description="Helical" evidence="1">
    <location>
        <begin position="9"/>
        <end position="33"/>
    </location>
</feature>
<keyword evidence="1" id="KW-1133">Transmembrane helix</keyword>
<keyword evidence="1" id="KW-0812">Transmembrane</keyword>
<dbReference type="Proteomes" id="UP000179059">
    <property type="component" value="Unassembled WGS sequence"/>
</dbReference>
<evidence type="ECO:0000313" key="2">
    <source>
        <dbReference type="EMBL" id="OGY98449.1"/>
    </source>
</evidence>
<keyword evidence="1" id="KW-0472">Membrane</keyword>
<dbReference type="AlphaFoldDB" id="A0A1G2CCE1"/>
<name>A0A1G2CCE1_9BACT</name>
<organism evidence="2 3">
    <name type="scientific">Candidatus Liptonbacteria bacterium RIFCSPHIGHO2_01_FULL_57_28</name>
    <dbReference type="NCBI Taxonomy" id="1798647"/>
    <lineage>
        <taxon>Bacteria</taxon>
        <taxon>Candidatus Liptoniibacteriota</taxon>
    </lineage>
</organism>
<accession>A0A1G2CCE1</accession>
<gene>
    <name evidence="2" type="ORF">A2855_00025</name>
</gene>
<reference evidence="2 3" key="1">
    <citation type="journal article" date="2016" name="Nat. Commun.">
        <title>Thousands of microbial genomes shed light on interconnected biogeochemical processes in an aquifer system.</title>
        <authorList>
            <person name="Anantharaman K."/>
            <person name="Brown C.T."/>
            <person name="Hug L.A."/>
            <person name="Sharon I."/>
            <person name="Castelle C.J."/>
            <person name="Probst A.J."/>
            <person name="Thomas B.C."/>
            <person name="Singh A."/>
            <person name="Wilkins M.J."/>
            <person name="Karaoz U."/>
            <person name="Brodie E.L."/>
            <person name="Williams K.H."/>
            <person name="Hubbard S.S."/>
            <person name="Banfield J.F."/>
        </authorList>
    </citation>
    <scope>NUCLEOTIDE SEQUENCE [LARGE SCALE GENOMIC DNA]</scope>
</reference>
<dbReference type="EMBL" id="MHKX01000008">
    <property type="protein sequence ID" value="OGY98449.1"/>
    <property type="molecule type" value="Genomic_DNA"/>
</dbReference>
<feature type="transmembrane region" description="Helical" evidence="1">
    <location>
        <begin position="53"/>
        <end position="76"/>
    </location>
</feature>
<proteinExistence type="predicted"/>
<dbReference type="STRING" id="1798647.A2855_00025"/>
<protein>
    <submittedName>
        <fullName evidence="2">Uncharacterized protein</fullName>
    </submittedName>
</protein>
<evidence type="ECO:0000313" key="3">
    <source>
        <dbReference type="Proteomes" id="UP000179059"/>
    </source>
</evidence>
<sequence>MTGQTFGKIFFYGCFALAAVFAAAGWLWAWFVLRTIDGPLILHFSDYTGINQIGGLAEIHGVGATGVVIVALNYFLARQLQAGEPRWAKLLAGTTLFLAVLLFAALAAIISVNQ</sequence>
<comment type="caution">
    <text evidence="2">The sequence shown here is derived from an EMBL/GenBank/DDBJ whole genome shotgun (WGS) entry which is preliminary data.</text>
</comment>
<evidence type="ECO:0000256" key="1">
    <source>
        <dbReference type="SAM" id="Phobius"/>
    </source>
</evidence>
<feature type="transmembrane region" description="Helical" evidence="1">
    <location>
        <begin position="88"/>
        <end position="112"/>
    </location>
</feature>